<dbReference type="OrthoDB" id="9800518at2"/>
<proteinExistence type="predicted"/>
<comment type="caution">
    <text evidence="1">The sequence shown here is derived from an EMBL/GenBank/DDBJ whole genome shotgun (WGS) entry which is preliminary data.</text>
</comment>
<dbReference type="RefSeq" id="WP_126460792.1">
    <property type="nucleotide sequence ID" value="NZ_AP018721.1"/>
</dbReference>
<protein>
    <submittedName>
        <fullName evidence="1">Uncharacterized protein</fullName>
    </submittedName>
</protein>
<gene>
    <name evidence="1" type="ORF">EDC61_1232</name>
</gene>
<keyword evidence="2" id="KW-1185">Reference proteome</keyword>
<reference evidence="1 2" key="1">
    <citation type="submission" date="2019-03" db="EMBL/GenBank/DDBJ databases">
        <title>Genomic Encyclopedia of Type Strains, Phase IV (KMG-IV): sequencing the most valuable type-strain genomes for metagenomic binning, comparative biology and taxonomic classification.</title>
        <authorList>
            <person name="Goeker M."/>
        </authorList>
    </citation>
    <scope>NUCLEOTIDE SEQUENCE [LARGE SCALE GENOMIC DNA]</scope>
    <source>
        <strain evidence="1 2">DSM 103923</strain>
    </source>
</reference>
<dbReference type="Proteomes" id="UP000295135">
    <property type="component" value="Unassembled WGS sequence"/>
</dbReference>
<accession>A0A4R3JSM0</accession>
<organism evidence="1 2">
    <name type="scientific">Sulfuritortus calidifontis</name>
    <dbReference type="NCBI Taxonomy" id="1914471"/>
    <lineage>
        <taxon>Bacteria</taxon>
        <taxon>Pseudomonadati</taxon>
        <taxon>Pseudomonadota</taxon>
        <taxon>Betaproteobacteria</taxon>
        <taxon>Nitrosomonadales</taxon>
        <taxon>Thiobacillaceae</taxon>
        <taxon>Sulfuritortus</taxon>
    </lineage>
</organism>
<name>A0A4R3JSM0_9PROT</name>
<dbReference type="EMBL" id="SLZY01000023">
    <property type="protein sequence ID" value="TCS68787.1"/>
    <property type="molecule type" value="Genomic_DNA"/>
</dbReference>
<evidence type="ECO:0000313" key="2">
    <source>
        <dbReference type="Proteomes" id="UP000295135"/>
    </source>
</evidence>
<dbReference type="AlphaFoldDB" id="A0A4R3JSM0"/>
<evidence type="ECO:0000313" key="1">
    <source>
        <dbReference type="EMBL" id="TCS68787.1"/>
    </source>
</evidence>
<sequence>MIRLSQALAAWGTETFRHALKQEIEALDARLLPLQQGLTRGSHALEGRHEAVPLGAADLGEKLQAKVGLFYASVIAGCSCADDPTPVGEETEYCVLQLDIDKRTAETTVSLLAE</sequence>